<dbReference type="EMBL" id="GGFJ01014017">
    <property type="protein sequence ID" value="MBW63158.1"/>
    <property type="molecule type" value="Transcribed_RNA"/>
</dbReference>
<name>A0A2M4CDZ7_9DIPT</name>
<dbReference type="AlphaFoldDB" id="A0A2M4CDZ7"/>
<evidence type="ECO:0000313" key="1">
    <source>
        <dbReference type="EMBL" id="MBW63158.1"/>
    </source>
</evidence>
<protein>
    <submittedName>
        <fullName evidence="1">Putative secreted protein</fullName>
    </submittedName>
</protein>
<proteinExistence type="predicted"/>
<organism evidence="1">
    <name type="scientific">Anopheles marajoara</name>
    <dbReference type="NCBI Taxonomy" id="58244"/>
    <lineage>
        <taxon>Eukaryota</taxon>
        <taxon>Metazoa</taxon>
        <taxon>Ecdysozoa</taxon>
        <taxon>Arthropoda</taxon>
        <taxon>Hexapoda</taxon>
        <taxon>Insecta</taxon>
        <taxon>Pterygota</taxon>
        <taxon>Neoptera</taxon>
        <taxon>Endopterygota</taxon>
        <taxon>Diptera</taxon>
        <taxon>Nematocera</taxon>
        <taxon>Culicoidea</taxon>
        <taxon>Culicidae</taxon>
        <taxon>Anophelinae</taxon>
        <taxon>Anopheles</taxon>
    </lineage>
</organism>
<sequence length="75" mass="8585">MLFLRDVFRMFLITSRLWSDGESQMLSSLVDLRRLNDVAPLVNPRAARFSQRCAPISEMYEVLRGVSCSFEVGTV</sequence>
<accession>A0A2M4CDZ7</accession>
<reference evidence="1" key="1">
    <citation type="submission" date="2018-01" db="EMBL/GenBank/DDBJ databases">
        <title>An insight into the sialome of Amazonian anophelines.</title>
        <authorList>
            <person name="Ribeiro J.M."/>
            <person name="Scarpassa V."/>
            <person name="Calvo E."/>
        </authorList>
    </citation>
    <scope>NUCLEOTIDE SEQUENCE</scope>
    <source>
        <tissue evidence="1">Salivary glands</tissue>
    </source>
</reference>